<comment type="caution">
    <text evidence="1">The sequence shown here is derived from an EMBL/GenBank/DDBJ whole genome shotgun (WGS) entry which is preliminary data.</text>
</comment>
<organism evidence="1 2">
    <name type="scientific">Phaeodactylibacter luteus</name>
    <dbReference type="NCBI Taxonomy" id="1564516"/>
    <lineage>
        <taxon>Bacteria</taxon>
        <taxon>Pseudomonadati</taxon>
        <taxon>Bacteroidota</taxon>
        <taxon>Saprospiria</taxon>
        <taxon>Saprospirales</taxon>
        <taxon>Haliscomenobacteraceae</taxon>
        <taxon>Phaeodactylibacter</taxon>
    </lineage>
</organism>
<sequence length="99" mass="11656">MEFELKPINTEEELLSFTKLRGQVFISKFRNSGPFAKEENYTGLWKVLDRDVRQGISLGENEEQLRLKWSTIKDGLMENWIDQFKEAHGRSRDEPGPLR</sequence>
<evidence type="ECO:0000313" key="1">
    <source>
        <dbReference type="EMBL" id="TXB61354.1"/>
    </source>
</evidence>
<keyword evidence="2" id="KW-1185">Reference proteome</keyword>
<dbReference type="RefSeq" id="WP_147169313.1">
    <property type="nucleotide sequence ID" value="NZ_VOOR01000064.1"/>
</dbReference>
<evidence type="ECO:0000313" key="2">
    <source>
        <dbReference type="Proteomes" id="UP000321580"/>
    </source>
</evidence>
<reference evidence="1 2" key="1">
    <citation type="submission" date="2019-08" db="EMBL/GenBank/DDBJ databases">
        <title>Genome of Phaeodactylibacter luteus.</title>
        <authorList>
            <person name="Bowman J.P."/>
        </authorList>
    </citation>
    <scope>NUCLEOTIDE SEQUENCE [LARGE SCALE GENOMIC DNA]</scope>
    <source>
        <strain evidence="1 2">KCTC 42180</strain>
    </source>
</reference>
<name>A0A5C6RH18_9BACT</name>
<dbReference type="AlphaFoldDB" id="A0A5C6RH18"/>
<proteinExistence type="predicted"/>
<accession>A0A5C6RH18</accession>
<dbReference type="Proteomes" id="UP000321580">
    <property type="component" value="Unassembled WGS sequence"/>
</dbReference>
<dbReference type="EMBL" id="VOOR01000064">
    <property type="protein sequence ID" value="TXB61354.1"/>
    <property type="molecule type" value="Genomic_DNA"/>
</dbReference>
<protein>
    <submittedName>
        <fullName evidence="1">Uncharacterized protein</fullName>
    </submittedName>
</protein>
<gene>
    <name evidence="1" type="ORF">FRY97_19640</name>
</gene>